<dbReference type="InterPro" id="IPR036388">
    <property type="entry name" value="WH-like_DNA-bd_sf"/>
</dbReference>
<dbReference type="InterPro" id="IPR000835">
    <property type="entry name" value="HTH_MarR-typ"/>
</dbReference>
<keyword evidence="2" id="KW-0238">DNA-binding</keyword>
<evidence type="ECO:0000313" key="5">
    <source>
        <dbReference type="EMBL" id="MFB9776484.1"/>
    </source>
</evidence>
<keyword evidence="6" id="KW-1185">Reference proteome</keyword>
<evidence type="ECO:0000313" key="6">
    <source>
        <dbReference type="Proteomes" id="UP001589707"/>
    </source>
</evidence>
<accession>A0ABV5X2C5</accession>
<dbReference type="SMART" id="SM00347">
    <property type="entry name" value="HTH_MARR"/>
    <property type="match status" value="1"/>
</dbReference>
<comment type="caution">
    <text evidence="5">The sequence shown here is derived from an EMBL/GenBank/DDBJ whole genome shotgun (WGS) entry which is preliminary data.</text>
</comment>
<evidence type="ECO:0000256" key="1">
    <source>
        <dbReference type="ARBA" id="ARBA00023015"/>
    </source>
</evidence>
<protein>
    <submittedName>
        <fullName evidence="5">MarR family winged helix-turn-helix transcriptional regulator</fullName>
    </submittedName>
</protein>
<dbReference type="PANTHER" id="PTHR33164">
    <property type="entry name" value="TRANSCRIPTIONAL REGULATOR, MARR FAMILY"/>
    <property type="match status" value="1"/>
</dbReference>
<dbReference type="EMBL" id="JBHMAU010000054">
    <property type="protein sequence ID" value="MFB9776484.1"/>
    <property type="molecule type" value="Genomic_DNA"/>
</dbReference>
<keyword evidence="1" id="KW-0805">Transcription regulation</keyword>
<dbReference type="InterPro" id="IPR023187">
    <property type="entry name" value="Tscrpt_reg_MarR-type_CS"/>
</dbReference>
<proteinExistence type="predicted"/>
<dbReference type="SUPFAM" id="SSF46785">
    <property type="entry name" value="Winged helix' DNA-binding domain"/>
    <property type="match status" value="1"/>
</dbReference>
<name>A0ABV5X2C5_9MICO</name>
<dbReference type="PANTHER" id="PTHR33164:SF43">
    <property type="entry name" value="HTH-TYPE TRANSCRIPTIONAL REPRESSOR YETL"/>
    <property type="match status" value="1"/>
</dbReference>
<dbReference type="Pfam" id="PF12802">
    <property type="entry name" value="MarR_2"/>
    <property type="match status" value="1"/>
</dbReference>
<organism evidence="5 6">
    <name type="scientific">Brevibacterium otitidis</name>
    <dbReference type="NCBI Taxonomy" id="53364"/>
    <lineage>
        <taxon>Bacteria</taxon>
        <taxon>Bacillati</taxon>
        <taxon>Actinomycetota</taxon>
        <taxon>Actinomycetes</taxon>
        <taxon>Micrococcales</taxon>
        <taxon>Brevibacteriaceae</taxon>
        <taxon>Brevibacterium</taxon>
    </lineage>
</organism>
<gene>
    <name evidence="5" type="ORF">ACFFN1_08715</name>
</gene>
<sequence length="178" mass="19215">MTASRRTRRPTPPLSGETARRISAIESIVRANQRQLLGLRSATARFLRSERLSVTDFHVLQLIAVAAADDRPAQPQEICLQLDVSASTLTSIAERLAAAGFIVRQRQASDRRRTTLLPTEAADALLQRHHRLLTRAYADALAAYPGPALSALRELLEALGTARIGCAAGSDTAKALSP</sequence>
<evidence type="ECO:0000256" key="2">
    <source>
        <dbReference type="ARBA" id="ARBA00023125"/>
    </source>
</evidence>
<reference evidence="5 6" key="1">
    <citation type="submission" date="2024-09" db="EMBL/GenBank/DDBJ databases">
        <authorList>
            <person name="Sun Q."/>
            <person name="Mori K."/>
        </authorList>
    </citation>
    <scope>NUCLEOTIDE SEQUENCE [LARGE SCALE GENOMIC DNA]</scope>
    <source>
        <strain evidence="5 6">JCM 11683</strain>
    </source>
</reference>
<dbReference type="InterPro" id="IPR039422">
    <property type="entry name" value="MarR/SlyA-like"/>
</dbReference>
<dbReference type="InterPro" id="IPR036390">
    <property type="entry name" value="WH_DNA-bd_sf"/>
</dbReference>
<dbReference type="Proteomes" id="UP001589707">
    <property type="component" value="Unassembled WGS sequence"/>
</dbReference>
<feature type="domain" description="HTH marR-type" evidence="4">
    <location>
        <begin position="1"/>
        <end position="161"/>
    </location>
</feature>
<dbReference type="PROSITE" id="PS01117">
    <property type="entry name" value="HTH_MARR_1"/>
    <property type="match status" value="1"/>
</dbReference>
<keyword evidence="3" id="KW-0804">Transcription</keyword>
<dbReference type="PROSITE" id="PS50995">
    <property type="entry name" value="HTH_MARR_2"/>
    <property type="match status" value="1"/>
</dbReference>
<dbReference type="Gene3D" id="1.10.10.10">
    <property type="entry name" value="Winged helix-like DNA-binding domain superfamily/Winged helix DNA-binding domain"/>
    <property type="match status" value="1"/>
</dbReference>
<evidence type="ECO:0000259" key="4">
    <source>
        <dbReference type="PROSITE" id="PS50995"/>
    </source>
</evidence>
<evidence type="ECO:0000256" key="3">
    <source>
        <dbReference type="ARBA" id="ARBA00023163"/>
    </source>
</evidence>
<dbReference type="RefSeq" id="WP_376840296.1">
    <property type="nucleotide sequence ID" value="NZ_JBHMAU010000054.1"/>
</dbReference>